<dbReference type="KEGG" id="dpd:Deipe_3074"/>
<sequence>MNKALLLTALSLGLSACTVSVRPGVTVVSAAQANLIQNFQPSRGEGSSYFVGESVSFRFSSRTAGYLTLVSLDPNGRGNVLQQNIYVPAGTTVLPRPSDRVTFDLTPPRGLQRVRAIFTTVRPTTQIVFSGQYDRGGWNTYTDSYVQGYGPEQRDVYETFFYIR</sequence>
<protein>
    <recommendedName>
        <fullName evidence="2">DUF4384 domain-containing protein</fullName>
    </recommendedName>
</protein>
<dbReference type="PATRIC" id="fig|937777.3.peg.3089"/>
<evidence type="ECO:0000313" key="4">
    <source>
        <dbReference type="Proteomes" id="UP000010467"/>
    </source>
</evidence>
<feature type="signal peptide" evidence="1">
    <location>
        <begin position="1"/>
        <end position="21"/>
    </location>
</feature>
<dbReference type="STRING" id="937777.Deipe_3074"/>
<dbReference type="InterPro" id="IPR025493">
    <property type="entry name" value="DUF4384"/>
</dbReference>
<dbReference type="Pfam" id="PF14326">
    <property type="entry name" value="DUF4384"/>
    <property type="match status" value="1"/>
</dbReference>
<dbReference type="AlphaFoldDB" id="L0A3P7"/>
<organism evidence="3 4">
    <name type="scientific">Deinococcus peraridilitoris (strain DSM 19664 / LMG 22246 / CIP 109416 / KR-200)</name>
    <dbReference type="NCBI Taxonomy" id="937777"/>
    <lineage>
        <taxon>Bacteria</taxon>
        <taxon>Thermotogati</taxon>
        <taxon>Deinococcota</taxon>
        <taxon>Deinococci</taxon>
        <taxon>Deinococcales</taxon>
        <taxon>Deinococcaceae</taxon>
        <taxon>Deinococcus</taxon>
    </lineage>
</organism>
<evidence type="ECO:0000256" key="1">
    <source>
        <dbReference type="SAM" id="SignalP"/>
    </source>
</evidence>
<evidence type="ECO:0000259" key="2">
    <source>
        <dbReference type="Pfam" id="PF14326"/>
    </source>
</evidence>
<feature type="domain" description="DUF4384" evidence="2">
    <location>
        <begin position="49"/>
        <end position="120"/>
    </location>
</feature>
<dbReference type="EMBL" id="CP003382">
    <property type="protein sequence ID" value="AFZ68523.1"/>
    <property type="molecule type" value="Genomic_DNA"/>
</dbReference>
<dbReference type="eggNOG" id="ENOG5032R5N">
    <property type="taxonomic scope" value="Bacteria"/>
</dbReference>
<dbReference type="PROSITE" id="PS51257">
    <property type="entry name" value="PROKAR_LIPOPROTEIN"/>
    <property type="match status" value="1"/>
</dbReference>
<dbReference type="Proteomes" id="UP000010467">
    <property type="component" value="Chromosome"/>
</dbReference>
<keyword evidence="1" id="KW-0732">Signal</keyword>
<gene>
    <name evidence="3" type="ordered locus">Deipe_3074</name>
</gene>
<dbReference type="RefSeq" id="WP_015236822.1">
    <property type="nucleotide sequence ID" value="NC_019793.1"/>
</dbReference>
<reference evidence="4" key="1">
    <citation type="submission" date="2012-03" db="EMBL/GenBank/DDBJ databases">
        <title>Complete sequence of chromosome of Deinococcus peraridilitoris DSM 19664.</title>
        <authorList>
            <person name="Lucas S."/>
            <person name="Copeland A."/>
            <person name="Lapidus A."/>
            <person name="Glavina del Rio T."/>
            <person name="Dalin E."/>
            <person name="Tice H."/>
            <person name="Bruce D."/>
            <person name="Goodwin L."/>
            <person name="Pitluck S."/>
            <person name="Peters L."/>
            <person name="Mikhailova N."/>
            <person name="Lu M."/>
            <person name="Kyrpides N."/>
            <person name="Mavromatis K."/>
            <person name="Ivanova N."/>
            <person name="Brettin T."/>
            <person name="Detter J.C."/>
            <person name="Han C."/>
            <person name="Larimer F."/>
            <person name="Land M."/>
            <person name="Hauser L."/>
            <person name="Markowitz V."/>
            <person name="Cheng J.-F."/>
            <person name="Hugenholtz P."/>
            <person name="Woyke T."/>
            <person name="Wu D."/>
            <person name="Pukall R."/>
            <person name="Steenblock K."/>
            <person name="Brambilla E."/>
            <person name="Klenk H.-P."/>
            <person name="Eisen J.A."/>
        </authorList>
    </citation>
    <scope>NUCLEOTIDE SEQUENCE [LARGE SCALE GENOMIC DNA]</scope>
    <source>
        <strain evidence="4">DSM 19664 / LMG 22246 / CIP 109416 / KR-200</strain>
    </source>
</reference>
<proteinExistence type="predicted"/>
<feature type="chain" id="PRO_5003939102" description="DUF4384 domain-containing protein" evidence="1">
    <location>
        <begin position="22"/>
        <end position="164"/>
    </location>
</feature>
<name>L0A3P7_DEIPD</name>
<evidence type="ECO:0000313" key="3">
    <source>
        <dbReference type="EMBL" id="AFZ68523.1"/>
    </source>
</evidence>
<keyword evidence="4" id="KW-1185">Reference proteome</keyword>
<dbReference type="OrthoDB" id="68403at2"/>
<accession>L0A3P7</accession>
<dbReference type="HOGENOM" id="CLU_134356_0_0_0"/>